<comment type="caution">
    <text evidence="2">The sequence shown here is derived from an EMBL/GenBank/DDBJ whole genome shotgun (WGS) entry which is preliminary data.</text>
</comment>
<dbReference type="SMART" id="SM00530">
    <property type="entry name" value="HTH_XRE"/>
    <property type="match status" value="1"/>
</dbReference>
<evidence type="ECO:0000313" key="2">
    <source>
        <dbReference type="EMBL" id="OKL35371.1"/>
    </source>
</evidence>
<gene>
    <name evidence="2" type="ORF">BLL40_15775</name>
</gene>
<dbReference type="EMBL" id="MRWQ01000024">
    <property type="protein sequence ID" value="OKL35371.1"/>
    <property type="molecule type" value="Genomic_DNA"/>
</dbReference>
<dbReference type="STRING" id="1714354.BLL40_15775"/>
<dbReference type="Pfam" id="PF13443">
    <property type="entry name" value="HTH_26"/>
    <property type="match status" value="1"/>
</dbReference>
<feature type="domain" description="HTH cro/C1-type" evidence="1">
    <location>
        <begin position="6"/>
        <end position="61"/>
    </location>
</feature>
<dbReference type="CDD" id="cd00093">
    <property type="entry name" value="HTH_XRE"/>
    <property type="match status" value="1"/>
</dbReference>
<dbReference type="AlphaFoldDB" id="A0A1Q5NZI7"/>
<dbReference type="RefSeq" id="WP_073712817.1">
    <property type="nucleotide sequence ID" value="NZ_MRWQ01000024.1"/>
</dbReference>
<evidence type="ECO:0000313" key="3">
    <source>
        <dbReference type="Proteomes" id="UP000186524"/>
    </source>
</evidence>
<evidence type="ECO:0000259" key="1">
    <source>
        <dbReference type="PROSITE" id="PS50943"/>
    </source>
</evidence>
<sequence length="221" mass="25507">MIRNRLAVLLAERGLKITRVAKDTGISRNTITATAQNDSEMIRLETINTLCKYLSITPCEFFEYEPLDISFSLEVVSFPFKFNEAEQVLWSEELKADLFMDIDGVPNLESVDLTCSVHNGVLFDSDGNKKVSLKVEFDDKKEEELFLNEVYSKLKPSFHKEIYYSLYSTIEMEINKKVHSNITNCINKHLDSFIHFSFLEVLSSAIENYDLEIQSDVFKPF</sequence>
<reference evidence="2 3" key="1">
    <citation type="submission" date="2016-12" db="EMBL/GenBank/DDBJ databases">
        <title>Domibacillus sp. SAOS 44 whole genome sequencing.</title>
        <authorList>
            <person name="Verma A."/>
            <person name="Krishnamurthi S."/>
        </authorList>
    </citation>
    <scope>NUCLEOTIDE SEQUENCE [LARGE SCALE GENOMIC DNA]</scope>
    <source>
        <strain evidence="2 3">SAOS 44</strain>
    </source>
</reference>
<dbReference type="InterPro" id="IPR010982">
    <property type="entry name" value="Lambda_DNA-bd_dom_sf"/>
</dbReference>
<protein>
    <recommendedName>
        <fullName evidence="1">HTH cro/C1-type domain-containing protein</fullName>
    </recommendedName>
</protein>
<dbReference type="InterPro" id="IPR001387">
    <property type="entry name" value="Cro/C1-type_HTH"/>
</dbReference>
<dbReference type="Gene3D" id="1.10.260.40">
    <property type="entry name" value="lambda repressor-like DNA-binding domains"/>
    <property type="match status" value="1"/>
</dbReference>
<dbReference type="GO" id="GO:0003677">
    <property type="term" value="F:DNA binding"/>
    <property type="evidence" value="ECO:0007669"/>
    <property type="project" value="InterPro"/>
</dbReference>
<name>A0A1Q5NZI7_9BACI</name>
<keyword evidence="3" id="KW-1185">Reference proteome</keyword>
<organism evidence="2 3">
    <name type="scientific">Domibacillus mangrovi</name>
    <dbReference type="NCBI Taxonomy" id="1714354"/>
    <lineage>
        <taxon>Bacteria</taxon>
        <taxon>Bacillati</taxon>
        <taxon>Bacillota</taxon>
        <taxon>Bacilli</taxon>
        <taxon>Bacillales</taxon>
        <taxon>Bacillaceae</taxon>
        <taxon>Domibacillus</taxon>
    </lineage>
</organism>
<dbReference type="PROSITE" id="PS50943">
    <property type="entry name" value="HTH_CROC1"/>
    <property type="match status" value="1"/>
</dbReference>
<proteinExistence type="predicted"/>
<dbReference type="Proteomes" id="UP000186524">
    <property type="component" value="Unassembled WGS sequence"/>
</dbReference>
<dbReference type="SUPFAM" id="SSF47413">
    <property type="entry name" value="lambda repressor-like DNA-binding domains"/>
    <property type="match status" value="1"/>
</dbReference>
<accession>A0A1Q5NZI7</accession>